<sequence length="158" mass="18300">MKGHCQKLLILSASNHCYSIFNLSTMVMEKHEIPFPVLSPYNRAWPSLSYSPCDGWLLLNNGSMNNGTKRFFFNPSTKETREFPYIVHGFESQYGFRHCWVYYDSYLDDYKLVGVIKTQSNGLLVVFSLKRNCCTKTIHFPHAEEIEFLNLSVLNGKP</sequence>
<keyword evidence="2" id="KW-1185">Reference proteome</keyword>
<proteinExistence type="predicted"/>
<accession>A0A9Q0G8C2</accession>
<reference evidence="1" key="2">
    <citation type="journal article" date="2023" name="Plants (Basel)">
        <title>Annotation of the Turnera subulata (Passifloraceae) Draft Genome Reveals the S-Locus Evolved after the Divergence of Turneroideae from Passifloroideae in a Stepwise Manner.</title>
        <authorList>
            <person name="Henning P.M."/>
            <person name="Roalson E.H."/>
            <person name="Mir W."/>
            <person name="McCubbin A.G."/>
            <person name="Shore J.S."/>
        </authorList>
    </citation>
    <scope>NUCLEOTIDE SEQUENCE</scope>
    <source>
        <strain evidence="1">F60SS</strain>
    </source>
</reference>
<gene>
    <name evidence="1" type="ORF">Tsubulata_009831</name>
</gene>
<dbReference type="Proteomes" id="UP001141552">
    <property type="component" value="Unassembled WGS sequence"/>
</dbReference>
<comment type="caution">
    <text evidence="1">The sequence shown here is derived from an EMBL/GenBank/DDBJ whole genome shotgun (WGS) entry which is preliminary data.</text>
</comment>
<organism evidence="1 2">
    <name type="scientific">Turnera subulata</name>
    <dbReference type="NCBI Taxonomy" id="218843"/>
    <lineage>
        <taxon>Eukaryota</taxon>
        <taxon>Viridiplantae</taxon>
        <taxon>Streptophyta</taxon>
        <taxon>Embryophyta</taxon>
        <taxon>Tracheophyta</taxon>
        <taxon>Spermatophyta</taxon>
        <taxon>Magnoliopsida</taxon>
        <taxon>eudicotyledons</taxon>
        <taxon>Gunneridae</taxon>
        <taxon>Pentapetalae</taxon>
        <taxon>rosids</taxon>
        <taxon>fabids</taxon>
        <taxon>Malpighiales</taxon>
        <taxon>Passifloraceae</taxon>
        <taxon>Turnera</taxon>
    </lineage>
</organism>
<evidence type="ECO:0000313" key="1">
    <source>
        <dbReference type="EMBL" id="KAJ4844280.1"/>
    </source>
</evidence>
<name>A0A9Q0G8C2_9ROSI</name>
<dbReference type="AlphaFoldDB" id="A0A9Q0G8C2"/>
<feature type="non-terminal residue" evidence="1">
    <location>
        <position position="158"/>
    </location>
</feature>
<reference evidence="1" key="1">
    <citation type="submission" date="2022-02" db="EMBL/GenBank/DDBJ databases">
        <authorList>
            <person name="Henning P.M."/>
            <person name="McCubbin A.G."/>
            <person name="Shore J.S."/>
        </authorList>
    </citation>
    <scope>NUCLEOTIDE SEQUENCE</scope>
    <source>
        <strain evidence="1">F60SS</strain>
        <tissue evidence="1">Leaves</tissue>
    </source>
</reference>
<dbReference type="EMBL" id="JAKUCV010002002">
    <property type="protein sequence ID" value="KAJ4844280.1"/>
    <property type="molecule type" value="Genomic_DNA"/>
</dbReference>
<protein>
    <recommendedName>
        <fullName evidence="3">F-box associated domain-containing protein</fullName>
    </recommendedName>
</protein>
<evidence type="ECO:0000313" key="2">
    <source>
        <dbReference type="Proteomes" id="UP001141552"/>
    </source>
</evidence>
<evidence type="ECO:0008006" key="3">
    <source>
        <dbReference type="Google" id="ProtNLM"/>
    </source>
</evidence>